<dbReference type="EMBL" id="JACHLI010000018">
    <property type="protein sequence ID" value="MBB4865335.1"/>
    <property type="molecule type" value="Genomic_DNA"/>
</dbReference>
<dbReference type="Proteomes" id="UP000566995">
    <property type="component" value="Unassembled WGS sequence"/>
</dbReference>
<evidence type="ECO:0000313" key="2">
    <source>
        <dbReference type="EMBL" id="MBB4865335.1"/>
    </source>
</evidence>
<evidence type="ECO:0000313" key="3">
    <source>
        <dbReference type="Proteomes" id="UP000566995"/>
    </source>
</evidence>
<name>A0A7W7KMX9_PSENT</name>
<dbReference type="AlphaFoldDB" id="A0A7W7KMX9"/>
<sequence>MKIPLVRAEKLWHLGSIDVANAAMDSQEGNLLSVSACPEAWSSICRLGGRDVHETTKALLLVDLLALLFDEKWASNRRAIESYGLSKGLLEWTSGYEVTWFDDEMESNMRMLFSDLESAEEEAEDWKNIAQVDLLVATPYLLELHRQRPRELSEGIEFAAIEWVREVAGRSVAGVYWDERHDPLIYSSPRGGLFPHAYASLVKVDSYPDDEVCLSMIQATKSLDLDDGYGLG</sequence>
<organism evidence="2 3">
    <name type="scientific">Pseudomonas nitroreducens</name>
    <dbReference type="NCBI Taxonomy" id="46680"/>
    <lineage>
        <taxon>Bacteria</taxon>
        <taxon>Pseudomonadati</taxon>
        <taxon>Pseudomonadota</taxon>
        <taxon>Gammaproteobacteria</taxon>
        <taxon>Pseudomonadales</taxon>
        <taxon>Pseudomonadaceae</taxon>
        <taxon>Pseudomonas</taxon>
    </lineage>
</organism>
<reference evidence="2 3" key="1">
    <citation type="submission" date="2020-08" db="EMBL/GenBank/DDBJ databases">
        <title>Functional genomics of gut bacteria from endangered species of beetles.</title>
        <authorList>
            <person name="Carlos-Shanley C."/>
        </authorList>
    </citation>
    <scope>NUCLEOTIDE SEQUENCE [LARGE SCALE GENOMIC DNA]</scope>
    <source>
        <strain evidence="2 3">S00179</strain>
    </source>
</reference>
<comment type="caution">
    <text evidence="2">The sequence shown here is derived from an EMBL/GenBank/DDBJ whole genome shotgun (WGS) entry which is preliminary data.</text>
</comment>
<dbReference type="RefSeq" id="WP_184592712.1">
    <property type="nucleotide sequence ID" value="NZ_JACHLI010000018.1"/>
</dbReference>
<proteinExistence type="predicted"/>
<evidence type="ECO:0000256" key="1">
    <source>
        <dbReference type="SAM" id="Coils"/>
    </source>
</evidence>
<feature type="coiled-coil region" evidence="1">
    <location>
        <begin position="102"/>
        <end position="129"/>
    </location>
</feature>
<keyword evidence="1" id="KW-0175">Coiled coil</keyword>
<accession>A0A7W7KMX9</accession>
<gene>
    <name evidence="2" type="ORF">HNP46_004216</name>
</gene>
<protein>
    <submittedName>
        <fullName evidence="2">Uncharacterized protein</fullName>
    </submittedName>
</protein>